<evidence type="ECO:0000256" key="3">
    <source>
        <dbReference type="ARBA" id="ARBA00022729"/>
    </source>
</evidence>
<dbReference type="EMBL" id="MU865981">
    <property type="protein sequence ID" value="KAK4444138.1"/>
    <property type="molecule type" value="Genomic_DNA"/>
</dbReference>
<keyword evidence="2" id="KW-0964">Secreted</keyword>
<feature type="domain" description="AA1-like" evidence="7">
    <location>
        <begin position="71"/>
        <end position="201"/>
    </location>
</feature>
<comment type="caution">
    <text evidence="8">The sequence shown here is derived from an EMBL/GenBank/DDBJ whole genome shotgun (WGS) entry which is preliminary data.</text>
</comment>
<evidence type="ECO:0000256" key="2">
    <source>
        <dbReference type="ARBA" id="ARBA00022525"/>
    </source>
</evidence>
<organism evidence="8 9">
    <name type="scientific">Podospora aff. communis PSN243</name>
    <dbReference type="NCBI Taxonomy" id="3040156"/>
    <lineage>
        <taxon>Eukaryota</taxon>
        <taxon>Fungi</taxon>
        <taxon>Dikarya</taxon>
        <taxon>Ascomycota</taxon>
        <taxon>Pezizomycotina</taxon>
        <taxon>Sordariomycetes</taxon>
        <taxon>Sordariomycetidae</taxon>
        <taxon>Sordariales</taxon>
        <taxon>Podosporaceae</taxon>
        <taxon>Podospora</taxon>
    </lineage>
</organism>
<accession>A0AAV9G7M0</accession>
<reference evidence="8" key="2">
    <citation type="submission" date="2023-05" db="EMBL/GenBank/DDBJ databases">
        <authorList>
            <consortium name="Lawrence Berkeley National Laboratory"/>
            <person name="Steindorff A."/>
            <person name="Hensen N."/>
            <person name="Bonometti L."/>
            <person name="Westerberg I."/>
            <person name="Brannstrom I.O."/>
            <person name="Guillou S."/>
            <person name="Cros-Aarteil S."/>
            <person name="Calhoun S."/>
            <person name="Haridas S."/>
            <person name="Kuo A."/>
            <person name="Mondo S."/>
            <person name="Pangilinan J."/>
            <person name="Riley R."/>
            <person name="Labutti K."/>
            <person name="Andreopoulos B."/>
            <person name="Lipzen A."/>
            <person name="Chen C."/>
            <person name="Yanf M."/>
            <person name="Daum C."/>
            <person name="Ng V."/>
            <person name="Clum A."/>
            <person name="Ohm R."/>
            <person name="Martin F."/>
            <person name="Silar P."/>
            <person name="Natvig D."/>
            <person name="Lalanne C."/>
            <person name="Gautier V."/>
            <person name="Ament-Velasquez S.L."/>
            <person name="Kruys A."/>
            <person name="Hutchinson M.I."/>
            <person name="Powell A.J."/>
            <person name="Barry K."/>
            <person name="Miller A.N."/>
            <person name="Grigoriev I.V."/>
            <person name="Debuchy R."/>
            <person name="Gladieux P."/>
            <person name="Thoren M.H."/>
            <person name="Johannesson H."/>
        </authorList>
    </citation>
    <scope>NUCLEOTIDE SEQUENCE</scope>
    <source>
        <strain evidence="8">PSN243</strain>
    </source>
</reference>
<dbReference type="Proteomes" id="UP001321760">
    <property type="component" value="Unassembled WGS sequence"/>
</dbReference>
<evidence type="ECO:0000259" key="7">
    <source>
        <dbReference type="Pfam" id="PF16541"/>
    </source>
</evidence>
<protein>
    <recommendedName>
        <fullName evidence="7">AA1-like domain-containing protein</fullName>
    </recommendedName>
</protein>
<keyword evidence="9" id="KW-1185">Reference proteome</keyword>
<evidence type="ECO:0000256" key="6">
    <source>
        <dbReference type="SAM" id="SignalP"/>
    </source>
</evidence>
<feature type="chain" id="PRO_5043350616" description="AA1-like domain-containing protein" evidence="6">
    <location>
        <begin position="18"/>
        <end position="217"/>
    </location>
</feature>
<evidence type="ECO:0000256" key="5">
    <source>
        <dbReference type="SAM" id="MobiDB-lite"/>
    </source>
</evidence>
<gene>
    <name evidence="8" type="ORF">QBC34DRAFT_442777</name>
</gene>
<reference evidence="8" key="1">
    <citation type="journal article" date="2023" name="Mol. Phylogenet. Evol.">
        <title>Genome-scale phylogeny and comparative genomics of the fungal order Sordariales.</title>
        <authorList>
            <person name="Hensen N."/>
            <person name="Bonometti L."/>
            <person name="Westerberg I."/>
            <person name="Brannstrom I.O."/>
            <person name="Guillou S."/>
            <person name="Cros-Aarteil S."/>
            <person name="Calhoun S."/>
            <person name="Haridas S."/>
            <person name="Kuo A."/>
            <person name="Mondo S."/>
            <person name="Pangilinan J."/>
            <person name="Riley R."/>
            <person name="LaButti K."/>
            <person name="Andreopoulos B."/>
            <person name="Lipzen A."/>
            <person name="Chen C."/>
            <person name="Yan M."/>
            <person name="Daum C."/>
            <person name="Ng V."/>
            <person name="Clum A."/>
            <person name="Steindorff A."/>
            <person name="Ohm R.A."/>
            <person name="Martin F."/>
            <person name="Silar P."/>
            <person name="Natvig D.O."/>
            <person name="Lalanne C."/>
            <person name="Gautier V."/>
            <person name="Ament-Velasquez S.L."/>
            <person name="Kruys A."/>
            <person name="Hutchinson M.I."/>
            <person name="Powell A.J."/>
            <person name="Barry K."/>
            <person name="Miller A.N."/>
            <person name="Grigoriev I.V."/>
            <person name="Debuchy R."/>
            <person name="Gladieux P."/>
            <person name="Hiltunen Thoren M."/>
            <person name="Johannesson H."/>
        </authorList>
    </citation>
    <scope>NUCLEOTIDE SEQUENCE</scope>
    <source>
        <strain evidence="8">PSN243</strain>
    </source>
</reference>
<evidence type="ECO:0000313" key="8">
    <source>
        <dbReference type="EMBL" id="KAK4444138.1"/>
    </source>
</evidence>
<dbReference type="AlphaFoldDB" id="A0AAV9G7M0"/>
<evidence type="ECO:0000313" key="9">
    <source>
        <dbReference type="Proteomes" id="UP001321760"/>
    </source>
</evidence>
<keyword evidence="3 6" id="KW-0732">Signal</keyword>
<sequence>MLKNLLILLTLPLATLSHPGGHHPNDPGHHPKPPAPRPTCPPCPPCPPANTCLTTSVTNPAWSLALSYRAFWYFTTPAHQNSWGSVTLNLTNSAIPSATVGCQADSNRLTEFFYGDQLYPCSVSDAAKAAGVGDTGFRFWGYAGGRRVEVNQTWGCGGVGVKFNAVGGVGLEGMKCTDVSWTNPNWTMGSGEFYSTRDVKCEPVSLTVKPAEERILL</sequence>
<evidence type="ECO:0000256" key="1">
    <source>
        <dbReference type="ARBA" id="ARBA00004613"/>
    </source>
</evidence>
<proteinExistence type="predicted"/>
<name>A0AAV9G7M0_9PEZI</name>
<dbReference type="Pfam" id="PF16541">
    <property type="entry name" value="AltA1"/>
    <property type="match status" value="1"/>
</dbReference>
<keyword evidence="4" id="KW-1015">Disulfide bond</keyword>
<feature type="region of interest" description="Disordered" evidence="5">
    <location>
        <begin position="19"/>
        <end position="38"/>
    </location>
</feature>
<evidence type="ECO:0000256" key="4">
    <source>
        <dbReference type="ARBA" id="ARBA00023157"/>
    </source>
</evidence>
<feature type="signal peptide" evidence="6">
    <location>
        <begin position="1"/>
        <end position="17"/>
    </location>
</feature>
<dbReference type="GO" id="GO:0005576">
    <property type="term" value="C:extracellular region"/>
    <property type="evidence" value="ECO:0007669"/>
    <property type="project" value="UniProtKB-SubCell"/>
</dbReference>
<comment type="subcellular location">
    <subcellularLocation>
        <location evidence="1">Secreted</location>
    </subcellularLocation>
</comment>
<dbReference type="InterPro" id="IPR032382">
    <property type="entry name" value="AltA1"/>
</dbReference>